<keyword evidence="4" id="KW-0862">Zinc</keyword>
<keyword evidence="3 7" id="KW-0378">Hydrolase</keyword>
<dbReference type="Gene3D" id="3.60.15.10">
    <property type="entry name" value="Ribonuclease Z/Hydroxyacylglutathione hydrolase-like"/>
    <property type="match status" value="1"/>
</dbReference>
<evidence type="ECO:0000256" key="2">
    <source>
        <dbReference type="ARBA" id="ARBA00022723"/>
    </source>
</evidence>
<sequence length="287" mass="32822">MSKKATEFQRKAMSRMYRGKEIFKPLNTGWIDENVACVREWVANIFFYCKGDTTIMVDAGYNYDRLAEKMGWLGIDPKSIHHILITHQDTDHVGAVEADSPGLFRNANLYIGEIENRYLIGEARRKVIYHLYKLPQVTIYNEKQLLHDGEVFDIDGVRIECFLVPGHTWGHMVYLVDGKYLFTGDTLWFGADGGYSFISSLAEDNKLAVQSLAELERKLRARGLHPYFITGHTGWTDNFAFAFAHKDKRCSPFKKRVHDPSAPYDAYDESDDTEENAKSGFLKGVGK</sequence>
<dbReference type="InterPro" id="IPR001279">
    <property type="entry name" value="Metallo-B-lactamas"/>
</dbReference>
<dbReference type="OrthoDB" id="9761531at2"/>
<accession>A0A173SPL7</accession>
<gene>
    <name evidence="7" type="primary">baeB_2</name>
    <name evidence="7" type="ORF">ERS852582_01151</name>
</gene>
<feature type="domain" description="Metallo-beta-lactamase" evidence="6">
    <location>
        <begin position="42"/>
        <end position="232"/>
    </location>
</feature>
<dbReference type="PANTHER" id="PTHR46233:SF3">
    <property type="entry name" value="HYDROXYACYLGLUTATHIONE HYDROLASE GLOC"/>
    <property type="match status" value="1"/>
</dbReference>
<name>A0A173SPL7_9FIRM</name>
<dbReference type="PANTHER" id="PTHR46233">
    <property type="entry name" value="HYDROXYACYLGLUTATHIONE HYDROLASE GLOC"/>
    <property type="match status" value="1"/>
</dbReference>
<dbReference type="GO" id="GO:0046872">
    <property type="term" value="F:metal ion binding"/>
    <property type="evidence" value="ECO:0007669"/>
    <property type="project" value="UniProtKB-KW"/>
</dbReference>
<feature type="region of interest" description="Disordered" evidence="5">
    <location>
        <begin position="254"/>
        <end position="287"/>
    </location>
</feature>
<dbReference type="SUPFAM" id="SSF56281">
    <property type="entry name" value="Metallo-hydrolase/oxidoreductase"/>
    <property type="match status" value="1"/>
</dbReference>
<evidence type="ECO:0000256" key="3">
    <source>
        <dbReference type="ARBA" id="ARBA00022801"/>
    </source>
</evidence>
<dbReference type="RefSeq" id="WP_055185728.1">
    <property type="nucleotide sequence ID" value="NZ_CYXN01000006.1"/>
</dbReference>
<dbReference type="InterPro" id="IPR036866">
    <property type="entry name" value="RibonucZ/Hydroxyglut_hydro"/>
</dbReference>
<evidence type="ECO:0000313" key="8">
    <source>
        <dbReference type="Proteomes" id="UP000095649"/>
    </source>
</evidence>
<dbReference type="Pfam" id="PF00753">
    <property type="entry name" value="Lactamase_B"/>
    <property type="match status" value="1"/>
</dbReference>
<evidence type="ECO:0000259" key="6">
    <source>
        <dbReference type="SMART" id="SM00849"/>
    </source>
</evidence>
<proteinExistence type="predicted"/>
<reference evidence="7 8" key="1">
    <citation type="submission" date="2015-09" db="EMBL/GenBank/DDBJ databases">
        <authorList>
            <consortium name="Pathogen Informatics"/>
        </authorList>
    </citation>
    <scope>NUCLEOTIDE SEQUENCE [LARGE SCALE GENOMIC DNA]</scope>
    <source>
        <strain evidence="7 8">2789STDY5834970</strain>
    </source>
</reference>
<evidence type="ECO:0000313" key="7">
    <source>
        <dbReference type="EMBL" id="CUM92313.1"/>
    </source>
</evidence>
<organism evidence="7 8">
    <name type="scientific">Faecalibacterium prausnitzii</name>
    <dbReference type="NCBI Taxonomy" id="853"/>
    <lineage>
        <taxon>Bacteria</taxon>
        <taxon>Bacillati</taxon>
        <taxon>Bacillota</taxon>
        <taxon>Clostridia</taxon>
        <taxon>Eubacteriales</taxon>
        <taxon>Oscillospiraceae</taxon>
        <taxon>Faecalibacterium</taxon>
    </lineage>
</organism>
<dbReference type="EC" id="3.-.-.-" evidence="7"/>
<dbReference type="EMBL" id="CYXN01000006">
    <property type="protein sequence ID" value="CUM92313.1"/>
    <property type="molecule type" value="Genomic_DNA"/>
</dbReference>
<evidence type="ECO:0000256" key="4">
    <source>
        <dbReference type="ARBA" id="ARBA00022833"/>
    </source>
</evidence>
<dbReference type="AlphaFoldDB" id="A0A173SPL7"/>
<dbReference type="SMART" id="SM00849">
    <property type="entry name" value="Lactamase_B"/>
    <property type="match status" value="1"/>
</dbReference>
<dbReference type="CDD" id="cd06262">
    <property type="entry name" value="metallo-hydrolase-like_MBL-fold"/>
    <property type="match status" value="1"/>
</dbReference>
<evidence type="ECO:0000256" key="1">
    <source>
        <dbReference type="ARBA" id="ARBA00001947"/>
    </source>
</evidence>
<evidence type="ECO:0000256" key="5">
    <source>
        <dbReference type="SAM" id="MobiDB-lite"/>
    </source>
</evidence>
<dbReference type="Proteomes" id="UP000095649">
    <property type="component" value="Unassembled WGS sequence"/>
</dbReference>
<dbReference type="GO" id="GO:0016787">
    <property type="term" value="F:hydrolase activity"/>
    <property type="evidence" value="ECO:0007669"/>
    <property type="project" value="UniProtKB-KW"/>
</dbReference>
<dbReference type="InterPro" id="IPR051453">
    <property type="entry name" value="MBL_Glyoxalase_II"/>
</dbReference>
<protein>
    <submittedName>
        <fullName evidence="7">Probable polyketide biosynthesis zinc-dependent hydrolase BaeB</fullName>
        <ecNumber evidence="7">3.-.-.-</ecNumber>
    </submittedName>
</protein>
<keyword evidence="2" id="KW-0479">Metal-binding</keyword>
<comment type="cofactor">
    <cofactor evidence="1">
        <name>Zn(2+)</name>
        <dbReference type="ChEBI" id="CHEBI:29105"/>
    </cofactor>
</comment>